<dbReference type="CDD" id="cd00093">
    <property type="entry name" value="HTH_XRE"/>
    <property type="match status" value="1"/>
</dbReference>
<dbReference type="GO" id="GO:0003677">
    <property type="term" value="F:DNA binding"/>
    <property type="evidence" value="ECO:0007669"/>
    <property type="project" value="InterPro"/>
</dbReference>
<name>A0A7K0C1D6_9ACTN</name>
<proteinExistence type="predicted"/>
<reference evidence="2 3" key="1">
    <citation type="submission" date="2019-10" db="EMBL/GenBank/DDBJ databases">
        <title>Actinomadura rubteroloni sp. nov. and Actinomadura macrotermitis sp. nov., isolated from the gut of fungus growing-termite Macrotermes natalensis.</title>
        <authorList>
            <person name="Benndorf R."/>
            <person name="Martin K."/>
            <person name="Kuefner M."/>
            <person name="De Beer W."/>
            <person name="Kaster A.-K."/>
            <person name="Vollmers J."/>
            <person name="Poulsen M."/>
            <person name="Beemelmanns C."/>
        </authorList>
    </citation>
    <scope>NUCLEOTIDE SEQUENCE [LARGE SCALE GENOMIC DNA]</scope>
    <source>
        <strain evidence="2 3">RB68</strain>
    </source>
</reference>
<comment type="caution">
    <text evidence="2">The sequence shown here is derived from an EMBL/GenBank/DDBJ whole genome shotgun (WGS) entry which is preliminary data.</text>
</comment>
<gene>
    <name evidence="2" type="ORF">ACRB68_53850</name>
</gene>
<dbReference type="InterPro" id="IPR043917">
    <property type="entry name" value="DUF5753"/>
</dbReference>
<dbReference type="AlphaFoldDB" id="A0A7K0C1D6"/>
<feature type="domain" description="DUF5753" evidence="1">
    <location>
        <begin position="92"/>
        <end position="265"/>
    </location>
</feature>
<dbReference type="Gene3D" id="1.10.260.40">
    <property type="entry name" value="lambda repressor-like DNA-binding domains"/>
    <property type="match status" value="1"/>
</dbReference>
<dbReference type="Proteomes" id="UP000487268">
    <property type="component" value="Unassembled WGS sequence"/>
</dbReference>
<dbReference type="EMBL" id="WEGH01000003">
    <property type="protein sequence ID" value="MQY07285.1"/>
    <property type="molecule type" value="Genomic_DNA"/>
</dbReference>
<dbReference type="Pfam" id="PF19054">
    <property type="entry name" value="DUF5753"/>
    <property type="match status" value="1"/>
</dbReference>
<evidence type="ECO:0000313" key="2">
    <source>
        <dbReference type="EMBL" id="MQY07285.1"/>
    </source>
</evidence>
<organism evidence="2 3">
    <name type="scientific">Actinomadura macrotermitis</name>
    <dbReference type="NCBI Taxonomy" id="2585200"/>
    <lineage>
        <taxon>Bacteria</taxon>
        <taxon>Bacillati</taxon>
        <taxon>Actinomycetota</taxon>
        <taxon>Actinomycetes</taxon>
        <taxon>Streptosporangiales</taxon>
        <taxon>Thermomonosporaceae</taxon>
        <taxon>Actinomadura</taxon>
    </lineage>
</organism>
<keyword evidence="3" id="KW-1185">Reference proteome</keyword>
<evidence type="ECO:0000259" key="1">
    <source>
        <dbReference type="Pfam" id="PF19054"/>
    </source>
</evidence>
<protein>
    <recommendedName>
        <fullName evidence="1">DUF5753 domain-containing protein</fullName>
    </recommendedName>
</protein>
<dbReference type="InterPro" id="IPR010982">
    <property type="entry name" value="Lambda_DNA-bd_dom_sf"/>
</dbReference>
<sequence>MAPLESLNPDLSFKHWIASDLRFFREREGLSLAQLGQIVKASRHTVSNIEHARDAWNMNEDQAERLDRYLRLNGHFQRLVRYARTAHDPDWFAEYTKHEAKALEIRFYRLSLLPGLFQTPGYARALISGARFVQDIEAAVEDRMQRREVLTREDPPFVWVLLDESVLYRPVGGPEVMREQLAFLRDATDMRSVTIQITPQTTGYYMGLDGSFNSLTMESGGLTFVEAPGGGRLIQGTAELREFGVRWARIGASALPWDASRALILRAMERFE</sequence>
<dbReference type="RefSeq" id="WP_153536992.1">
    <property type="nucleotide sequence ID" value="NZ_WEGH01000003.1"/>
</dbReference>
<dbReference type="OrthoDB" id="3355929at2"/>
<evidence type="ECO:0000313" key="3">
    <source>
        <dbReference type="Proteomes" id="UP000487268"/>
    </source>
</evidence>
<accession>A0A7K0C1D6</accession>
<dbReference type="SUPFAM" id="SSF47413">
    <property type="entry name" value="lambda repressor-like DNA-binding domains"/>
    <property type="match status" value="1"/>
</dbReference>
<dbReference type="InterPro" id="IPR001387">
    <property type="entry name" value="Cro/C1-type_HTH"/>
</dbReference>